<dbReference type="SUPFAM" id="SSF56507">
    <property type="entry name" value="Methionine synthase activation domain-like"/>
    <property type="match status" value="1"/>
</dbReference>
<dbReference type="InterPro" id="IPR037010">
    <property type="entry name" value="VitB12-dep_Met_synth_activ_sf"/>
</dbReference>
<dbReference type="Pfam" id="PF02965">
    <property type="entry name" value="Met_synt_B12"/>
    <property type="match status" value="1"/>
</dbReference>
<evidence type="ECO:0000259" key="1">
    <source>
        <dbReference type="Pfam" id="PF02965"/>
    </source>
</evidence>
<dbReference type="EMBL" id="JACNJH010000083">
    <property type="protein sequence ID" value="MBC8360323.1"/>
    <property type="molecule type" value="Genomic_DNA"/>
</dbReference>
<organism evidence="2 3">
    <name type="scientific">Candidatus Desulfatibia profunda</name>
    <dbReference type="NCBI Taxonomy" id="2841695"/>
    <lineage>
        <taxon>Bacteria</taxon>
        <taxon>Pseudomonadati</taxon>
        <taxon>Thermodesulfobacteriota</taxon>
        <taxon>Desulfobacteria</taxon>
        <taxon>Desulfobacterales</taxon>
        <taxon>Desulfobacterales incertae sedis</taxon>
        <taxon>Candidatus Desulfatibia</taxon>
    </lineage>
</organism>
<dbReference type="Proteomes" id="UP000603434">
    <property type="component" value="Unassembled WGS sequence"/>
</dbReference>
<evidence type="ECO:0000313" key="3">
    <source>
        <dbReference type="Proteomes" id="UP000603434"/>
    </source>
</evidence>
<sequence length="224" mass="25156">MEVMPVVEKNELTRLLGGGEFATLSRATGTKIQKLEQLFNDKITPCLHHTTVAIDLVENGSIFLKEGQRLTSPKLSKTMKSCKEMVCYIVTVGDGVERKVQQLMDENHLAEAYILDAMASVATENMVTTFHQQMMAGYEIEGRGVTLCFSPGYCDWPITDQRKLFGLFDSNQITVQLTDSCFMQPRKSISGVFGVTPFDFKQRSPQAYNPCLDCNKKNCFAKRN</sequence>
<dbReference type="AlphaFoldDB" id="A0A8J6TL79"/>
<accession>A0A8J6TL79</accession>
<evidence type="ECO:0000313" key="2">
    <source>
        <dbReference type="EMBL" id="MBC8360323.1"/>
    </source>
</evidence>
<dbReference type="Gene3D" id="3.40.109.40">
    <property type="match status" value="1"/>
</dbReference>
<dbReference type="InterPro" id="IPR004223">
    <property type="entry name" value="VitB12-dep_Met_synth_activ_dom"/>
</dbReference>
<gene>
    <name evidence="2" type="ORF">H8E23_02845</name>
</gene>
<comment type="caution">
    <text evidence="2">The sequence shown here is derived from an EMBL/GenBank/DDBJ whole genome shotgun (WGS) entry which is preliminary data.</text>
</comment>
<reference evidence="2 3" key="1">
    <citation type="submission" date="2020-08" db="EMBL/GenBank/DDBJ databases">
        <title>Bridging the membrane lipid divide: bacteria of the FCB group superphylum have the potential to synthesize archaeal ether lipids.</title>
        <authorList>
            <person name="Villanueva L."/>
            <person name="Von Meijenfeldt F.A.B."/>
            <person name="Westbye A.B."/>
            <person name="Yadav S."/>
            <person name="Hopmans E.C."/>
            <person name="Dutilh B.E."/>
            <person name="Sinninghe Damste J.S."/>
        </authorList>
    </citation>
    <scope>NUCLEOTIDE SEQUENCE [LARGE SCALE GENOMIC DNA]</scope>
    <source>
        <strain evidence="2">NIOZ-UU30</strain>
    </source>
</reference>
<protein>
    <recommendedName>
        <fullName evidence="1">AdoMet activation domain-containing protein</fullName>
    </recommendedName>
</protein>
<dbReference type="GO" id="GO:0008705">
    <property type="term" value="F:methionine synthase activity"/>
    <property type="evidence" value="ECO:0007669"/>
    <property type="project" value="InterPro"/>
</dbReference>
<feature type="domain" description="AdoMet activation" evidence="1">
    <location>
        <begin position="85"/>
        <end position="194"/>
    </location>
</feature>
<proteinExistence type="predicted"/>
<name>A0A8J6TL79_9BACT</name>